<keyword evidence="7" id="KW-0966">Cell projection</keyword>
<dbReference type="PANTHER" id="PTHR10877:SF47">
    <property type="entry name" value="POLYCYSTIN-2-LIKE PROTEIN 2"/>
    <property type="match status" value="1"/>
</dbReference>
<dbReference type="PRINTS" id="PR01433">
    <property type="entry name" value="POLYCYSTIN2"/>
</dbReference>
<dbReference type="Pfam" id="PF20519">
    <property type="entry name" value="Polycystin_dom"/>
    <property type="match status" value="1"/>
</dbReference>
<dbReference type="GO" id="GO:0005509">
    <property type="term" value="F:calcium ion binding"/>
    <property type="evidence" value="ECO:0007669"/>
    <property type="project" value="InterPro"/>
</dbReference>
<sequence>MALSQAGSTVDQRSAFGNVKPRLTHSRELEMKTTLQELLIYIIFLTDLCILTFGMVSTDMYYLNRVMANLFLETPVSDKDKTIFKTMGSITDFWEFLEGPLLDGLYWNTWYTENSTSSYRNSSHIYYENLLLGVAQIRQLKVRNNTCSVYPSFRAFMRECYGQYSNNHEDRESFGFKNDSAWHYYTSATLAPWHWGLIGLYSTGGFMFTLSKSKDQSLQMVTFLKEHSWITRGTRVVFIDFSMYNANVNLFCIVRLTMEFPATGGVIPSWQFHSVKLLRYVTYYDYFLASCEVIFCLFIFTFLIQEFIKMKKLKGDYFRDAWNWLDMLLLLLSLFAIAFNVYRTIEVSRLMENLLSNSDSYPDFYFLGFWQTRYNNMISVNVFFAWIKNMFLAIINDTYSEVKADFSVIPSREFEISDLIKQGYNKALVKLKLKRQAPEAEDVYLKKLDISRDVSRTGDKDLMRRQISTGQYDTVSARDFQRLSRYTEDLERQLKDVNYRLDTIMRTLPPAQYQQ</sequence>
<gene>
    <name evidence="13" type="primary">PKD2L2</name>
</gene>
<feature type="transmembrane region" description="Helical" evidence="9">
    <location>
        <begin position="283"/>
        <end position="304"/>
    </location>
</feature>
<dbReference type="GeneID" id="117655679"/>
<feature type="disulfide bond" evidence="8">
    <location>
        <begin position="147"/>
        <end position="160"/>
    </location>
</feature>
<dbReference type="InterPro" id="IPR003915">
    <property type="entry name" value="PKD_2"/>
</dbReference>
<dbReference type="InterPro" id="IPR013122">
    <property type="entry name" value="PKD1_2_channel"/>
</dbReference>
<dbReference type="AlphaFoldDB" id="A0A6P9AQN2"/>
<evidence type="ECO:0000256" key="1">
    <source>
        <dbReference type="ARBA" id="ARBA00004272"/>
    </source>
</evidence>
<name>A0A6P9AQN2_PANGU</name>
<dbReference type="Pfam" id="PF08016">
    <property type="entry name" value="PKD_channel"/>
    <property type="match status" value="1"/>
</dbReference>
<evidence type="ECO:0000256" key="7">
    <source>
        <dbReference type="ARBA" id="ARBA00023273"/>
    </source>
</evidence>
<keyword evidence="4 9" id="KW-1133">Transmembrane helix</keyword>
<comment type="similarity">
    <text evidence="2">Belongs to the polycystin family.</text>
</comment>
<keyword evidence="12" id="KW-1185">Reference proteome</keyword>
<protein>
    <submittedName>
        <fullName evidence="13">Polycystin-2-like protein 2 isoform X2</fullName>
    </submittedName>
</protein>
<evidence type="ECO:0000256" key="2">
    <source>
        <dbReference type="ARBA" id="ARBA00007200"/>
    </source>
</evidence>
<keyword evidence="3 9" id="KW-0812">Transmembrane</keyword>
<evidence type="ECO:0000259" key="10">
    <source>
        <dbReference type="Pfam" id="PF08016"/>
    </source>
</evidence>
<dbReference type="GO" id="GO:0005262">
    <property type="term" value="F:calcium channel activity"/>
    <property type="evidence" value="ECO:0007669"/>
    <property type="project" value="TreeGrafter"/>
</dbReference>
<accession>A0A6P9AQN2</accession>
<evidence type="ECO:0000256" key="5">
    <source>
        <dbReference type="ARBA" id="ARBA00023136"/>
    </source>
</evidence>
<dbReference type="OrthoDB" id="444119at2759"/>
<organism evidence="12 13">
    <name type="scientific">Pantherophis guttatus</name>
    <name type="common">Corn snake</name>
    <name type="synonym">Elaphe guttata</name>
    <dbReference type="NCBI Taxonomy" id="94885"/>
    <lineage>
        <taxon>Eukaryota</taxon>
        <taxon>Metazoa</taxon>
        <taxon>Chordata</taxon>
        <taxon>Craniata</taxon>
        <taxon>Vertebrata</taxon>
        <taxon>Euteleostomi</taxon>
        <taxon>Lepidosauria</taxon>
        <taxon>Squamata</taxon>
        <taxon>Bifurcata</taxon>
        <taxon>Unidentata</taxon>
        <taxon>Episquamata</taxon>
        <taxon>Toxicofera</taxon>
        <taxon>Serpentes</taxon>
        <taxon>Colubroidea</taxon>
        <taxon>Colubridae</taxon>
        <taxon>Colubrinae</taxon>
        <taxon>Pantherophis</taxon>
    </lineage>
</organism>
<reference evidence="13" key="1">
    <citation type="submission" date="2025-08" db="UniProtKB">
        <authorList>
            <consortium name="RefSeq"/>
        </authorList>
    </citation>
    <scope>IDENTIFICATION</scope>
    <source>
        <tissue evidence="13">Blood</tissue>
    </source>
</reference>
<dbReference type="InterPro" id="IPR051223">
    <property type="entry name" value="Polycystin"/>
</dbReference>
<evidence type="ECO:0000259" key="11">
    <source>
        <dbReference type="Pfam" id="PF20519"/>
    </source>
</evidence>
<dbReference type="GO" id="GO:0060170">
    <property type="term" value="C:ciliary membrane"/>
    <property type="evidence" value="ECO:0007669"/>
    <property type="project" value="UniProtKB-SubCell"/>
</dbReference>
<feature type="transmembrane region" description="Helical" evidence="9">
    <location>
        <begin position="38"/>
        <end position="57"/>
    </location>
</feature>
<feature type="domain" description="Polycystin" evidence="11">
    <location>
        <begin position="84"/>
        <end position="278"/>
    </location>
</feature>
<dbReference type="Proteomes" id="UP001652622">
    <property type="component" value="Unplaced"/>
</dbReference>
<dbReference type="GO" id="GO:0050982">
    <property type="term" value="P:detection of mechanical stimulus"/>
    <property type="evidence" value="ECO:0007669"/>
    <property type="project" value="TreeGrafter"/>
</dbReference>
<feature type="domain" description="Polycystin cation channel PKD1/PKD2" evidence="10">
    <location>
        <begin position="279"/>
        <end position="388"/>
    </location>
</feature>
<comment type="subcellular location">
    <subcellularLocation>
        <location evidence="1">Cell projection</location>
        <location evidence="1">Cilium membrane</location>
        <topology evidence="1">Multi-pass membrane protein</topology>
    </subcellularLocation>
</comment>
<dbReference type="PANTHER" id="PTHR10877">
    <property type="entry name" value="POLYCYSTIN FAMILY MEMBER"/>
    <property type="match status" value="1"/>
</dbReference>
<dbReference type="RefSeq" id="XP_034259205.1">
    <property type="nucleotide sequence ID" value="XM_034403314.2"/>
</dbReference>
<dbReference type="CTD" id="27039"/>
<evidence type="ECO:0000256" key="6">
    <source>
        <dbReference type="ARBA" id="ARBA00023180"/>
    </source>
</evidence>
<evidence type="ECO:0000256" key="9">
    <source>
        <dbReference type="SAM" id="Phobius"/>
    </source>
</evidence>
<keyword evidence="5 9" id="KW-0472">Membrane</keyword>
<evidence type="ECO:0000256" key="4">
    <source>
        <dbReference type="ARBA" id="ARBA00022989"/>
    </source>
</evidence>
<proteinExistence type="inferred from homology"/>
<keyword evidence="6" id="KW-0325">Glycoprotein</keyword>
<dbReference type="InterPro" id="IPR027359">
    <property type="entry name" value="Volt_channel_dom_sf"/>
</dbReference>
<dbReference type="Gene3D" id="1.20.120.350">
    <property type="entry name" value="Voltage-gated potassium channels. Chain C"/>
    <property type="match status" value="1"/>
</dbReference>
<evidence type="ECO:0000313" key="13">
    <source>
        <dbReference type="RefSeq" id="XP_034259205.1"/>
    </source>
</evidence>
<evidence type="ECO:0000256" key="3">
    <source>
        <dbReference type="ARBA" id="ARBA00022692"/>
    </source>
</evidence>
<dbReference type="InterPro" id="IPR046791">
    <property type="entry name" value="Polycystin_dom"/>
</dbReference>
<evidence type="ECO:0000313" key="12">
    <source>
        <dbReference type="Proteomes" id="UP001652622"/>
    </source>
</evidence>
<feature type="transmembrane region" description="Helical" evidence="9">
    <location>
        <begin position="324"/>
        <end position="342"/>
    </location>
</feature>
<evidence type="ECO:0000256" key="8">
    <source>
        <dbReference type="PIRSR" id="PIRSR603915-2"/>
    </source>
</evidence>